<dbReference type="GO" id="GO:0051536">
    <property type="term" value="F:iron-sulfur cluster binding"/>
    <property type="evidence" value="ECO:0007669"/>
    <property type="project" value="InterPro"/>
</dbReference>
<dbReference type="InterPro" id="IPR045784">
    <property type="entry name" value="Radical_SAM_N2"/>
</dbReference>
<dbReference type="SUPFAM" id="SSF102114">
    <property type="entry name" value="Radical SAM enzymes"/>
    <property type="match status" value="1"/>
</dbReference>
<dbReference type="GO" id="GO:0003824">
    <property type="term" value="F:catalytic activity"/>
    <property type="evidence" value="ECO:0007669"/>
    <property type="project" value="InterPro"/>
</dbReference>
<dbReference type="NCBIfam" id="TIGR03960">
    <property type="entry name" value="rSAM_fuse_unch"/>
    <property type="match status" value="1"/>
</dbReference>
<organism evidence="2 3">
    <name type="scientific">Candidatus Fimicola merdigallinarum</name>
    <dbReference type="NCBI Taxonomy" id="2840819"/>
    <lineage>
        <taxon>Bacteria</taxon>
        <taxon>Bacillati</taxon>
        <taxon>Bacillota</taxon>
        <taxon>Clostridia</taxon>
        <taxon>Lachnospirales</taxon>
        <taxon>Lachnospiraceae</taxon>
        <taxon>Lachnospiraceae incertae sedis</taxon>
        <taxon>Candidatus Fimicola</taxon>
    </lineage>
</organism>
<reference evidence="2" key="1">
    <citation type="submission" date="2020-10" db="EMBL/GenBank/DDBJ databases">
        <authorList>
            <person name="Gilroy R."/>
        </authorList>
    </citation>
    <scope>NUCLEOTIDE SEQUENCE</scope>
    <source>
        <strain evidence="2">F6-4510</strain>
    </source>
</reference>
<dbReference type="PROSITE" id="PS51918">
    <property type="entry name" value="RADICAL_SAM"/>
    <property type="match status" value="1"/>
</dbReference>
<reference evidence="2" key="2">
    <citation type="journal article" date="2021" name="PeerJ">
        <title>Extensive microbial diversity within the chicken gut microbiome revealed by metagenomics and culture.</title>
        <authorList>
            <person name="Gilroy R."/>
            <person name="Ravi A."/>
            <person name="Getino M."/>
            <person name="Pursley I."/>
            <person name="Horton D.L."/>
            <person name="Alikhan N.F."/>
            <person name="Baker D."/>
            <person name="Gharbi K."/>
            <person name="Hall N."/>
            <person name="Watson M."/>
            <person name="Adriaenssens E.M."/>
            <person name="Foster-Nyarko E."/>
            <person name="Jarju S."/>
            <person name="Secka A."/>
            <person name="Antonio M."/>
            <person name="Oren A."/>
            <person name="Chaudhuri R.R."/>
            <person name="La Ragione R."/>
            <person name="Hildebrand F."/>
            <person name="Pallen M.J."/>
        </authorList>
    </citation>
    <scope>NUCLEOTIDE SEQUENCE</scope>
    <source>
        <strain evidence="2">F6-4510</strain>
    </source>
</reference>
<name>A0A9D9H482_9FIRM</name>
<sequence length="619" mass="71350">MKKTMVPDSILMQVEKPARYTGNEINMVVKDPKKVDVRFGFCFPDVYEVGMSHLGLQILYFFLNRREDTYCERVFAPWVDLEKIMREKNIPLFSLETQDSIKNFDFLGFTLQYEMSYTNIFNMLDLGGIPIFSKDRSEDDPIIVCGGSCAYNPEPLAEMVDFFYMGEGEVLYDRIIEMYKENKKNGGTKDDFLFSLLDLDGIYVPKYYDVEYKENGEIKSFTPNHPKARKVIRKVIVKDMDEVFYPEKQLVPLIDVVHDRVTLELFRGCIRGCRFCQAGYVYRPVRQKKPQVLMEQAKNLVSASGHEEISLISLSTSDYTCFPELANGLIDEFKDKAVNLSLPSLRIDAFSLDLMQKIQEVRKSSLTFAPEAGSQRLRDVINKNLSEEDILKGCELAFSGGWNRVKLYFMIGLPTETEEDLLGIAELSEKIVSKYYELPKEKRSRPVSVVASSSCFVPKPFTPFQWDAQNTFQEFGEKARLVKSAVKSKQLKYQYHETKLSSLEGVLARGDRKVGRAIHRAWELGCTFDGWSDMFDYDKWVQAFEETGVDMTFYANRKRSFDEILPWDHISVGVSKKFLIDERLKAEQAVTTPNCRQDCTNCGAKCFSTGICFEERENY</sequence>
<evidence type="ECO:0000313" key="3">
    <source>
        <dbReference type="Proteomes" id="UP000823611"/>
    </source>
</evidence>
<dbReference type="SMART" id="SM00729">
    <property type="entry name" value="Elp3"/>
    <property type="match status" value="1"/>
</dbReference>
<dbReference type="InterPro" id="IPR006638">
    <property type="entry name" value="Elp3/MiaA/NifB-like_rSAM"/>
</dbReference>
<dbReference type="AlphaFoldDB" id="A0A9D9H482"/>
<gene>
    <name evidence="2" type="ORF">IAC55_08000</name>
</gene>
<dbReference type="EMBL" id="JADIMX010000155">
    <property type="protein sequence ID" value="MBO8435244.1"/>
    <property type="molecule type" value="Genomic_DNA"/>
</dbReference>
<dbReference type="InterPro" id="IPR023862">
    <property type="entry name" value="CHP03960_rSAM"/>
</dbReference>
<accession>A0A9D9H482</accession>
<dbReference type="SFLD" id="SFLDG01082">
    <property type="entry name" value="B12-binding_domain_containing"/>
    <property type="match status" value="1"/>
</dbReference>
<dbReference type="PANTHER" id="PTHR42731">
    <property type="entry name" value="SLL1084 PROTEIN"/>
    <property type="match status" value="1"/>
</dbReference>
<dbReference type="Gene3D" id="3.80.30.20">
    <property type="entry name" value="tm_1862 like domain"/>
    <property type="match status" value="1"/>
</dbReference>
<dbReference type="Pfam" id="PF04055">
    <property type="entry name" value="Radical_SAM"/>
    <property type="match status" value="1"/>
</dbReference>
<feature type="domain" description="Radical SAM core" evidence="1">
    <location>
        <begin position="255"/>
        <end position="492"/>
    </location>
</feature>
<evidence type="ECO:0000313" key="2">
    <source>
        <dbReference type="EMBL" id="MBO8435244.1"/>
    </source>
</evidence>
<proteinExistence type="predicted"/>
<dbReference type="SFLD" id="SFLDS00029">
    <property type="entry name" value="Radical_SAM"/>
    <property type="match status" value="1"/>
</dbReference>
<protein>
    <submittedName>
        <fullName evidence="2">TIGR03960 family B12-binding radical SAM protein</fullName>
    </submittedName>
</protein>
<dbReference type="Proteomes" id="UP000823611">
    <property type="component" value="Unassembled WGS sequence"/>
</dbReference>
<dbReference type="Pfam" id="PF19864">
    <property type="entry name" value="Radical_SAM_N2"/>
    <property type="match status" value="1"/>
</dbReference>
<dbReference type="InterPro" id="IPR058240">
    <property type="entry name" value="rSAM_sf"/>
</dbReference>
<dbReference type="InterPro" id="IPR007197">
    <property type="entry name" value="rSAM"/>
</dbReference>
<dbReference type="InterPro" id="IPR023404">
    <property type="entry name" value="rSAM_horseshoe"/>
</dbReference>
<evidence type="ECO:0000259" key="1">
    <source>
        <dbReference type="PROSITE" id="PS51918"/>
    </source>
</evidence>
<dbReference type="PANTHER" id="PTHR42731:SF1">
    <property type="entry name" value="RADICAL SAM DOMAIN PROTEIN"/>
    <property type="match status" value="1"/>
</dbReference>
<comment type="caution">
    <text evidence="2">The sequence shown here is derived from an EMBL/GenBank/DDBJ whole genome shotgun (WGS) entry which is preliminary data.</text>
</comment>
<dbReference type="CDD" id="cd01335">
    <property type="entry name" value="Radical_SAM"/>
    <property type="match status" value="1"/>
</dbReference>